<evidence type="ECO:0000256" key="1">
    <source>
        <dbReference type="SAM" id="MobiDB-lite"/>
    </source>
</evidence>
<reference evidence="2" key="1">
    <citation type="submission" date="2023-03" db="EMBL/GenBank/DDBJ databases">
        <authorList>
            <person name="Steffen K."/>
            <person name="Cardenas P."/>
        </authorList>
    </citation>
    <scope>NUCLEOTIDE SEQUENCE</scope>
</reference>
<dbReference type="Proteomes" id="UP001174909">
    <property type="component" value="Unassembled WGS sequence"/>
</dbReference>
<keyword evidence="3" id="KW-1185">Reference proteome</keyword>
<proteinExistence type="predicted"/>
<gene>
    <name evidence="2" type="ORF">GBAR_LOCUS23986</name>
</gene>
<feature type="region of interest" description="Disordered" evidence="1">
    <location>
        <begin position="66"/>
        <end position="98"/>
    </location>
</feature>
<name>A0AA35X2T2_GEOBA</name>
<dbReference type="EMBL" id="CASHTH010003314">
    <property type="protein sequence ID" value="CAI8043238.1"/>
    <property type="molecule type" value="Genomic_DNA"/>
</dbReference>
<sequence length="98" mass="11071">VSVIIAGFEWTDDRQGPTEVLYVSVIIAGVEWTDDRRGVTEVLYVSVIIAGVEWTDDRRKRHTDRCIRIPGGDVGSEREPRRCSQHRRFSSSSAASDH</sequence>
<comment type="caution">
    <text evidence="2">The sequence shown here is derived from an EMBL/GenBank/DDBJ whole genome shotgun (WGS) entry which is preliminary data.</text>
</comment>
<evidence type="ECO:0000313" key="2">
    <source>
        <dbReference type="EMBL" id="CAI8043238.1"/>
    </source>
</evidence>
<evidence type="ECO:0000313" key="3">
    <source>
        <dbReference type="Proteomes" id="UP001174909"/>
    </source>
</evidence>
<protein>
    <submittedName>
        <fullName evidence="2">Uncharacterized protein</fullName>
    </submittedName>
</protein>
<dbReference type="AlphaFoldDB" id="A0AA35X2T2"/>
<feature type="non-terminal residue" evidence="2">
    <location>
        <position position="1"/>
    </location>
</feature>
<accession>A0AA35X2T2</accession>
<organism evidence="2 3">
    <name type="scientific">Geodia barretti</name>
    <name type="common">Barrett's horny sponge</name>
    <dbReference type="NCBI Taxonomy" id="519541"/>
    <lineage>
        <taxon>Eukaryota</taxon>
        <taxon>Metazoa</taxon>
        <taxon>Porifera</taxon>
        <taxon>Demospongiae</taxon>
        <taxon>Heteroscleromorpha</taxon>
        <taxon>Tetractinellida</taxon>
        <taxon>Astrophorina</taxon>
        <taxon>Geodiidae</taxon>
        <taxon>Geodia</taxon>
    </lineage>
</organism>